<dbReference type="STRING" id="1006000.GKAS_02985"/>
<gene>
    <name evidence="18" type="ORF">C8256_14695</name>
</gene>
<dbReference type="InterPro" id="IPR011527">
    <property type="entry name" value="ABC1_TM_dom"/>
</dbReference>
<dbReference type="CDD" id="cd18544">
    <property type="entry name" value="ABC_6TM_TmrA_like"/>
    <property type="match status" value="1"/>
</dbReference>
<accession>A0A2T2Y067</accession>
<dbReference type="GO" id="GO:0005524">
    <property type="term" value="F:ATP binding"/>
    <property type="evidence" value="ECO:0007669"/>
    <property type="project" value="UniProtKB-KW"/>
</dbReference>
<keyword evidence="12 15" id="KW-0472">Membrane</keyword>
<dbReference type="SUPFAM" id="SSF90123">
    <property type="entry name" value="ABC transporter transmembrane region"/>
    <property type="match status" value="1"/>
</dbReference>
<organism evidence="18 19">
    <name type="scientific">Kluyvera genomosp. 2</name>
    <dbReference type="NCBI Taxonomy" id="2774054"/>
    <lineage>
        <taxon>Bacteria</taxon>
        <taxon>Pseudomonadati</taxon>
        <taxon>Pseudomonadota</taxon>
        <taxon>Gammaproteobacteria</taxon>
        <taxon>Enterobacterales</taxon>
        <taxon>Enterobacteriaceae</taxon>
        <taxon>Kluyvera</taxon>
    </lineage>
</organism>
<dbReference type="FunFam" id="1.20.1560.10:FF:000023">
    <property type="entry name" value="Multidrug ABC transporter ATP-binding protein"/>
    <property type="match status" value="1"/>
</dbReference>
<comment type="similarity">
    <text evidence="2">Belongs to the ABC transporter superfamily. Drug exporter-2 (TC 3.A.1.117) family.</text>
</comment>
<evidence type="ECO:0000256" key="4">
    <source>
        <dbReference type="ARBA" id="ARBA00022448"/>
    </source>
</evidence>
<feature type="transmembrane region" description="Helical" evidence="15">
    <location>
        <begin position="138"/>
        <end position="161"/>
    </location>
</feature>
<evidence type="ECO:0000256" key="7">
    <source>
        <dbReference type="ARBA" id="ARBA00022692"/>
    </source>
</evidence>
<dbReference type="Pfam" id="PF00664">
    <property type="entry name" value="ABC_membrane"/>
    <property type="match status" value="1"/>
</dbReference>
<evidence type="ECO:0000256" key="1">
    <source>
        <dbReference type="ARBA" id="ARBA00004429"/>
    </source>
</evidence>
<feature type="domain" description="ABC transporter" evidence="16">
    <location>
        <begin position="341"/>
        <end position="574"/>
    </location>
</feature>
<dbReference type="InterPro" id="IPR017871">
    <property type="entry name" value="ABC_transporter-like_CS"/>
</dbReference>
<dbReference type="GO" id="GO:0008559">
    <property type="term" value="F:ABC-type xenobiotic transporter activity"/>
    <property type="evidence" value="ECO:0007669"/>
    <property type="project" value="UniProtKB-EC"/>
</dbReference>
<evidence type="ECO:0000256" key="9">
    <source>
        <dbReference type="ARBA" id="ARBA00022840"/>
    </source>
</evidence>
<dbReference type="RefSeq" id="WP_106927957.1">
    <property type="nucleotide sequence ID" value="NZ_CABMMU010000011.1"/>
</dbReference>
<keyword evidence="7 15" id="KW-0812">Transmembrane</keyword>
<evidence type="ECO:0000313" key="18">
    <source>
        <dbReference type="EMBL" id="PSR45949.1"/>
    </source>
</evidence>
<feature type="transmembrane region" description="Helical" evidence="15">
    <location>
        <begin position="21"/>
        <end position="38"/>
    </location>
</feature>
<dbReference type="PROSITE" id="PS50893">
    <property type="entry name" value="ABC_TRANSPORTER_2"/>
    <property type="match status" value="1"/>
</dbReference>
<keyword evidence="8" id="KW-0547">Nucleotide-binding</keyword>
<dbReference type="EMBL" id="PYHO01000011">
    <property type="protein sequence ID" value="PSR45949.1"/>
    <property type="molecule type" value="Genomic_DNA"/>
</dbReference>
<dbReference type="PANTHER" id="PTHR43394:SF1">
    <property type="entry name" value="ATP-BINDING CASSETTE SUB-FAMILY B MEMBER 10, MITOCHONDRIAL"/>
    <property type="match status" value="1"/>
</dbReference>
<comment type="caution">
    <text evidence="18">The sequence shown here is derived from an EMBL/GenBank/DDBJ whole genome shotgun (WGS) entry which is preliminary data.</text>
</comment>
<evidence type="ECO:0000313" key="19">
    <source>
        <dbReference type="Proteomes" id="UP000240892"/>
    </source>
</evidence>
<keyword evidence="9 18" id="KW-0067">ATP-binding</keyword>
<dbReference type="NCBIfam" id="NF008056">
    <property type="entry name" value="PRK10790.1"/>
    <property type="match status" value="1"/>
</dbReference>
<dbReference type="Gene3D" id="3.40.50.300">
    <property type="entry name" value="P-loop containing nucleotide triphosphate hydrolases"/>
    <property type="match status" value="1"/>
</dbReference>
<sequence length="592" mass="65019">MRSFGQLWPTLKRLLAYGSPWRRPLSIAVVMLWIAAAAEVSGPLLISYFIDNMVAKDILPLGKVAGLAAAYVGLQLLAATLHYSQSLLFNRAAVGVVQQLRSDVMDAALRQPLGEFDTQPVGQLISRVTNDTEVIRDLYVTVVATVLRSAALIGAMLVAMFSLDWRMALVAIAIFPAVLTVMVIYQRYSTPIVRRVRAYLADINDGFNEVINGMSVIQQFRQQVRFGERIGEVSRSHYLARMQTLRLDGFLLRPLLSLFSSLILCGLLMLFGFSTQGSIEVGVLYAFISYLGRLNEPLIELTTQQSMLQQAVVAGERVFELMDRPRQQYGDDIAPLTSGDIDIDNVSFAYRDDKMVLQNISLSIPARSFVALVGHTGSGKSTLASLLMGYYPPNSGEIRLGGRPLPSLSHQVLRQGIAVVQQDPVVLADSFFANVTLGRDISEAQVWQVLETVQLASLAREMSDGIYTHLGEQGNNLSVGQKQLLALARVLVDIPQVLILDEATANIDSGTERAIQQALAAVRQHTTLVVIAHRLSTIVEADTIMVLHRGQAVEQGTHQQLLEAKGRYWQMYQLQLAGEELAASGQDDALTA</sequence>
<comment type="catalytic activity">
    <reaction evidence="13">
        <text>ATP + H2O + xenobioticSide 1 = ADP + phosphate + xenobioticSide 2.</text>
        <dbReference type="EC" id="7.6.2.2"/>
    </reaction>
</comment>
<evidence type="ECO:0000256" key="10">
    <source>
        <dbReference type="ARBA" id="ARBA00022967"/>
    </source>
</evidence>
<feature type="transmembrane region" description="Helical" evidence="15">
    <location>
        <begin position="250"/>
        <end position="273"/>
    </location>
</feature>
<evidence type="ECO:0000256" key="5">
    <source>
        <dbReference type="ARBA" id="ARBA00022475"/>
    </source>
</evidence>
<feature type="domain" description="ABC transmembrane type-1" evidence="17">
    <location>
        <begin position="27"/>
        <end position="310"/>
    </location>
</feature>
<dbReference type="AlphaFoldDB" id="A0A2T2Y067"/>
<evidence type="ECO:0000256" key="6">
    <source>
        <dbReference type="ARBA" id="ARBA00022519"/>
    </source>
</evidence>
<dbReference type="InterPro" id="IPR003439">
    <property type="entry name" value="ABC_transporter-like_ATP-bd"/>
</dbReference>
<dbReference type="GO" id="GO:0015421">
    <property type="term" value="F:ABC-type oligopeptide transporter activity"/>
    <property type="evidence" value="ECO:0007669"/>
    <property type="project" value="TreeGrafter"/>
</dbReference>
<evidence type="ECO:0000256" key="8">
    <source>
        <dbReference type="ARBA" id="ARBA00022741"/>
    </source>
</evidence>
<keyword evidence="19" id="KW-1185">Reference proteome</keyword>
<keyword evidence="10" id="KW-1278">Translocase</keyword>
<dbReference type="PROSITE" id="PS50929">
    <property type="entry name" value="ABC_TM1F"/>
    <property type="match status" value="1"/>
</dbReference>
<evidence type="ECO:0000259" key="16">
    <source>
        <dbReference type="PROSITE" id="PS50893"/>
    </source>
</evidence>
<keyword evidence="11 15" id="KW-1133">Transmembrane helix</keyword>
<dbReference type="SMART" id="SM00382">
    <property type="entry name" value="AAA"/>
    <property type="match status" value="1"/>
</dbReference>
<evidence type="ECO:0000256" key="3">
    <source>
        <dbReference type="ARBA" id="ARBA00012191"/>
    </source>
</evidence>
<dbReference type="InterPro" id="IPR036640">
    <property type="entry name" value="ABC1_TM_sf"/>
</dbReference>
<evidence type="ECO:0000256" key="2">
    <source>
        <dbReference type="ARBA" id="ARBA00006526"/>
    </source>
</evidence>
<reference evidence="18 19" key="1">
    <citation type="submission" date="2018-03" db="EMBL/GenBank/DDBJ databases">
        <title>First report of an OXA-48+CTX-M-M-producing Kluyvera ascorbata clone recovered from patients admitted in a University Hospital in Madrid, Spain.</title>
        <authorList>
            <person name="Hernandez-Garcia M."/>
            <person name="Leon-Sampedro R."/>
            <person name="Perez-Viso B."/>
            <person name="Morosini M.I."/>
            <person name="Lopez-Fresnena N."/>
            <person name="Coque T.M."/>
            <person name="Bonten M."/>
            <person name="Malhotra-Kumar S."/>
            <person name="Ruiz-Garbajosa P."/>
            <person name="Canton R."/>
        </authorList>
    </citation>
    <scope>NUCLEOTIDE SEQUENCE [LARGE SCALE GENOMIC DNA]</scope>
    <source>
        <strain evidence="18 19">KA2</strain>
    </source>
</reference>
<dbReference type="InterPro" id="IPR039421">
    <property type="entry name" value="Type_1_exporter"/>
</dbReference>
<keyword evidence="5" id="KW-1003">Cell membrane</keyword>
<dbReference type="EC" id="7.6.2.2" evidence="3"/>
<dbReference type="InterPro" id="IPR027417">
    <property type="entry name" value="P-loop_NTPase"/>
</dbReference>
<dbReference type="PROSITE" id="PS00211">
    <property type="entry name" value="ABC_TRANSPORTER_1"/>
    <property type="match status" value="1"/>
</dbReference>
<dbReference type="Gene3D" id="1.20.1560.10">
    <property type="entry name" value="ABC transporter type 1, transmembrane domain"/>
    <property type="match status" value="1"/>
</dbReference>
<keyword evidence="6" id="KW-0997">Cell inner membrane</keyword>
<evidence type="ECO:0000256" key="14">
    <source>
        <dbReference type="ARBA" id="ARBA00040960"/>
    </source>
</evidence>
<dbReference type="GO" id="GO:0005886">
    <property type="term" value="C:plasma membrane"/>
    <property type="evidence" value="ECO:0007669"/>
    <property type="project" value="UniProtKB-SubCell"/>
</dbReference>
<evidence type="ECO:0000256" key="13">
    <source>
        <dbReference type="ARBA" id="ARBA00034018"/>
    </source>
</evidence>
<dbReference type="SUPFAM" id="SSF52540">
    <property type="entry name" value="P-loop containing nucleoside triphosphate hydrolases"/>
    <property type="match status" value="1"/>
</dbReference>
<dbReference type="GO" id="GO:0016887">
    <property type="term" value="F:ATP hydrolysis activity"/>
    <property type="evidence" value="ECO:0007669"/>
    <property type="project" value="InterPro"/>
</dbReference>
<proteinExistence type="inferred from homology"/>
<protein>
    <recommendedName>
        <fullName evidence="14">Multidrug resistance-like ATP-binding protein MdlB</fullName>
        <ecNumber evidence="3">7.6.2.2</ecNumber>
    </recommendedName>
</protein>
<dbReference type="Pfam" id="PF00005">
    <property type="entry name" value="ABC_tran"/>
    <property type="match status" value="1"/>
</dbReference>
<dbReference type="InterPro" id="IPR003593">
    <property type="entry name" value="AAA+_ATPase"/>
</dbReference>
<evidence type="ECO:0000256" key="12">
    <source>
        <dbReference type="ARBA" id="ARBA00023136"/>
    </source>
</evidence>
<dbReference type="PANTHER" id="PTHR43394">
    <property type="entry name" value="ATP-DEPENDENT PERMEASE MDL1, MITOCHONDRIAL"/>
    <property type="match status" value="1"/>
</dbReference>
<keyword evidence="4" id="KW-0813">Transport</keyword>
<evidence type="ECO:0000256" key="11">
    <source>
        <dbReference type="ARBA" id="ARBA00022989"/>
    </source>
</evidence>
<evidence type="ECO:0000259" key="17">
    <source>
        <dbReference type="PROSITE" id="PS50929"/>
    </source>
</evidence>
<feature type="transmembrane region" description="Helical" evidence="15">
    <location>
        <begin position="167"/>
        <end position="185"/>
    </location>
</feature>
<evidence type="ECO:0000256" key="15">
    <source>
        <dbReference type="SAM" id="Phobius"/>
    </source>
</evidence>
<name>A0A2T2Y067_9ENTR</name>
<comment type="subcellular location">
    <subcellularLocation>
        <location evidence="1">Cell inner membrane</location>
        <topology evidence="1">Multi-pass membrane protein</topology>
    </subcellularLocation>
</comment>
<dbReference type="Proteomes" id="UP000240892">
    <property type="component" value="Unassembled WGS sequence"/>
</dbReference>
<dbReference type="FunFam" id="3.40.50.300:FF:000834">
    <property type="entry name" value="Multidrug ABC transporter ATP-binding protein"/>
    <property type="match status" value="1"/>
</dbReference>